<evidence type="ECO:0000313" key="2">
    <source>
        <dbReference type="EMBL" id="KGQ00934.1"/>
    </source>
</evidence>
<accession>A0A0A2VJ44</accession>
<proteinExistence type="predicted"/>
<feature type="compositionally biased region" description="Low complexity" evidence="1">
    <location>
        <begin position="12"/>
        <end position="21"/>
    </location>
</feature>
<keyword evidence="3" id="KW-1185">Reference proteome</keyword>
<dbReference type="GeneID" id="26971071"/>
<dbReference type="AlphaFoldDB" id="A0A0A2VJ44"/>
<organism evidence="2 3">
    <name type="scientific">Paracoccidioides lutzii (strain ATCC MYA-826 / Pb01)</name>
    <name type="common">Paracoccidioides brasiliensis</name>
    <dbReference type="NCBI Taxonomy" id="502779"/>
    <lineage>
        <taxon>Eukaryota</taxon>
        <taxon>Fungi</taxon>
        <taxon>Dikarya</taxon>
        <taxon>Ascomycota</taxon>
        <taxon>Pezizomycotina</taxon>
        <taxon>Eurotiomycetes</taxon>
        <taxon>Eurotiomycetidae</taxon>
        <taxon>Onygenales</taxon>
        <taxon>Ajellomycetaceae</taxon>
        <taxon>Paracoccidioides</taxon>
    </lineage>
</organism>
<feature type="region of interest" description="Disordered" evidence="1">
    <location>
        <begin position="1"/>
        <end position="66"/>
    </location>
</feature>
<name>A0A0A2VJ44_PARBA</name>
<reference evidence="2 3" key="1">
    <citation type="journal article" date="2011" name="PLoS Genet.">
        <title>Comparative genomic analysis of human fungal pathogens causing paracoccidioidomycosis.</title>
        <authorList>
            <person name="Desjardins C.A."/>
            <person name="Champion M.D."/>
            <person name="Holder J.W."/>
            <person name="Muszewska A."/>
            <person name="Goldberg J."/>
            <person name="Bailao A.M."/>
            <person name="Brigido M.M."/>
            <person name="Ferreira M.E."/>
            <person name="Garcia A.M."/>
            <person name="Grynberg M."/>
            <person name="Gujja S."/>
            <person name="Heiman D.I."/>
            <person name="Henn M.R."/>
            <person name="Kodira C.D."/>
            <person name="Leon-Narvaez H."/>
            <person name="Longo L.V."/>
            <person name="Ma L.J."/>
            <person name="Malavazi I."/>
            <person name="Matsuo A.L."/>
            <person name="Morais F.V."/>
            <person name="Pereira M."/>
            <person name="Rodriguez-Brito S."/>
            <person name="Sakthikumar S."/>
            <person name="Salem-Izacc S.M."/>
            <person name="Sykes S.M."/>
            <person name="Teixeira M.M."/>
            <person name="Vallejo M.C."/>
            <person name="Walter M.E."/>
            <person name="Yandava C."/>
            <person name="Young S."/>
            <person name="Zeng Q."/>
            <person name="Zucker J."/>
            <person name="Felipe M.S."/>
            <person name="Goldman G.H."/>
            <person name="Haas B.J."/>
            <person name="McEwen J.G."/>
            <person name="Nino-Vega G."/>
            <person name="Puccia R."/>
            <person name="San-Blas G."/>
            <person name="Soares C.M."/>
            <person name="Birren B.W."/>
            <person name="Cuomo C.A."/>
        </authorList>
    </citation>
    <scope>NUCLEOTIDE SEQUENCE [LARGE SCALE GENOMIC DNA]</scope>
    <source>
        <strain evidence="3">ATCC MYA-826 / Pb01</strain>
    </source>
</reference>
<dbReference type="KEGG" id="pbl:PAAG_12405"/>
<dbReference type="VEuPathDB" id="FungiDB:PAAG_12405"/>
<evidence type="ECO:0000313" key="3">
    <source>
        <dbReference type="Proteomes" id="UP000002059"/>
    </source>
</evidence>
<evidence type="ECO:0000256" key="1">
    <source>
        <dbReference type="SAM" id="MobiDB-lite"/>
    </source>
</evidence>
<dbReference type="EMBL" id="KN294015">
    <property type="protein sequence ID" value="KGQ00934.1"/>
    <property type="molecule type" value="Genomic_DNA"/>
</dbReference>
<sequence length="66" mass="7346">MSKNGNDGLWGGLTWTPGLAGERSEPEHWDTPQAEESTPFQDMGSAEESFGVRNSLPRPTIEWLEK</sequence>
<dbReference type="Proteomes" id="UP000002059">
    <property type="component" value="Partially assembled WGS sequence"/>
</dbReference>
<gene>
    <name evidence="2" type="ORF">PAAG_12405</name>
</gene>
<dbReference type="HOGENOM" id="CLU_2831831_0_0_1"/>
<protein>
    <submittedName>
        <fullName evidence="2">Uncharacterized protein</fullName>
    </submittedName>
</protein>
<dbReference type="RefSeq" id="XP_015702502.1">
    <property type="nucleotide sequence ID" value="XM_015847898.1"/>
</dbReference>